<proteinExistence type="predicted"/>
<evidence type="ECO:0000313" key="2">
    <source>
        <dbReference type="EMBL" id="QQM38666.1"/>
    </source>
</evidence>
<dbReference type="Proteomes" id="UP000595636">
    <property type="component" value="Chromosome"/>
</dbReference>
<dbReference type="EMBL" id="CP066831">
    <property type="protein sequence ID" value="QQM38666.1"/>
    <property type="molecule type" value="Genomic_DNA"/>
</dbReference>
<dbReference type="AlphaFoldDB" id="A0A7T7I0A4"/>
<dbReference type="KEGG" id="slf:JEQ17_03750"/>
<dbReference type="InterPro" id="IPR051604">
    <property type="entry name" value="Ergot_Alk_Oxidoreductase"/>
</dbReference>
<protein>
    <submittedName>
        <fullName evidence="2">NAD(P)H-binding protein</fullName>
    </submittedName>
</protein>
<dbReference type="InterPro" id="IPR016040">
    <property type="entry name" value="NAD(P)-bd_dom"/>
</dbReference>
<dbReference type="PANTHER" id="PTHR43162:SF1">
    <property type="entry name" value="PRESTALK A DIFFERENTIATION PROTEIN A"/>
    <property type="match status" value="1"/>
</dbReference>
<organism evidence="2 3">
    <name type="scientific">Streptomyces liliifuscus</name>
    <dbReference type="NCBI Taxonomy" id="2797636"/>
    <lineage>
        <taxon>Bacteria</taxon>
        <taxon>Bacillati</taxon>
        <taxon>Actinomycetota</taxon>
        <taxon>Actinomycetes</taxon>
        <taxon>Kitasatosporales</taxon>
        <taxon>Streptomycetaceae</taxon>
        <taxon>Streptomyces</taxon>
    </lineage>
</organism>
<name>A0A7T7I0A4_9ACTN</name>
<dbReference type="RefSeq" id="WP_200393832.1">
    <property type="nucleotide sequence ID" value="NZ_CP066831.1"/>
</dbReference>
<reference evidence="2 3" key="1">
    <citation type="submission" date="2020-12" db="EMBL/GenBank/DDBJ databases">
        <title>A novel species.</title>
        <authorList>
            <person name="Li K."/>
        </authorList>
    </citation>
    <scope>NUCLEOTIDE SEQUENCE [LARGE SCALE GENOMIC DNA]</scope>
    <source>
        <strain evidence="2 3">ZYC-3</strain>
    </source>
</reference>
<evidence type="ECO:0000259" key="1">
    <source>
        <dbReference type="Pfam" id="PF13460"/>
    </source>
</evidence>
<dbReference type="InterPro" id="IPR036291">
    <property type="entry name" value="NAD(P)-bd_dom_sf"/>
</dbReference>
<gene>
    <name evidence="2" type="ORF">JEQ17_03750</name>
</gene>
<dbReference type="Pfam" id="PF13460">
    <property type="entry name" value="NAD_binding_10"/>
    <property type="match status" value="1"/>
</dbReference>
<accession>A0A7T7I0A4</accession>
<dbReference type="Gene3D" id="3.40.50.720">
    <property type="entry name" value="NAD(P)-binding Rossmann-like Domain"/>
    <property type="match status" value="1"/>
</dbReference>
<keyword evidence="3" id="KW-1185">Reference proteome</keyword>
<dbReference type="SUPFAM" id="SSF51735">
    <property type="entry name" value="NAD(P)-binding Rossmann-fold domains"/>
    <property type="match status" value="1"/>
</dbReference>
<evidence type="ECO:0000313" key="3">
    <source>
        <dbReference type="Proteomes" id="UP000595636"/>
    </source>
</evidence>
<dbReference type="PANTHER" id="PTHR43162">
    <property type="match status" value="1"/>
</dbReference>
<feature type="domain" description="NAD(P)-binding" evidence="1">
    <location>
        <begin position="11"/>
        <end position="107"/>
    </location>
</feature>
<sequence>MDVRRKFAVAGATGRVGQHVVEVLMEQGHDTVAMSRSGGVDVVTGKGLDEALTGVDTVIDVSSTPSPDQREATDFFTAAAGNLHEAGVRAGVRRLVVVSIIGIDRGFTTGYNAAKLAHERAALAGPVPTQILRAAQFHEFVPQLLQWGTQGETAYVPEMRTQLVAARTVAEALVALAVAPAPEPGTAAAPFPEIAGPREEDLAQVASLYSARHGSAVKVIAVTNPDDPDAHLFADGSLLPSPHARLAGPTFEEWVNAER</sequence>